<evidence type="ECO:0000313" key="2">
    <source>
        <dbReference type="EMBL" id="KAI7837021.1"/>
    </source>
</evidence>
<accession>A0AAD5GY54</accession>
<evidence type="ECO:0000256" key="1">
    <source>
        <dbReference type="SAM" id="MobiDB-lite"/>
    </source>
</evidence>
<feature type="region of interest" description="Disordered" evidence="1">
    <location>
        <begin position="156"/>
        <end position="214"/>
    </location>
</feature>
<dbReference type="EMBL" id="JADXDR010000166">
    <property type="protein sequence ID" value="KAI7837021.1"/>
    <property type="molecule type" value="Genomic_DNA"/>
</dbReference>
<comment type="caution">
    <text evidence="2">The sequence shown here is derived from an EMBL/GenBank/DDBJ whole genome shotgun (WGS) entry which is preliminary data.</text>
</comment>
<proteinExistence type="predicted"/>
<dbReference type="AlphaFoldDB" id="A0AAD5GY54"/>
<sequence length="370" mass="39243">MPVAYAITYNAMPCHCSVPVLLHQGVLYRGMELVCDPQLRWPQSFQAVLIYAPAAADLLDPASWHASAPAGFDSAAMLPSWMPGPVNSGGFLEGNAVALPSGRVGLLLRCRVYDAQGRTYTLQHACLFHLEPPPAGGRQYADPALLSGEAVGGAAGPTAGQLPGGRAAHASASSQPGAMEAQQAQQAQHRHLAAAKPSDEAQLSQPQPQPPLLDSAADVTMKTAGASAGPLRLNWQGFVEMPGGGNKFTARFDPSTRLYLALTNPSIDRYGANSDARNILALVYSKDLLSWRVAATLLVPNDGLPWDDSLWRTAYQYPDWIVDGPDLLVAIRTAWGGAASFHDNNWLTFKRVADYRSLLPAATAVAAAAA</sequence>
<reference evidence="2" key="1">
    <citation type="submission" date="2020-11" db="EMBL/GenBank/DDBJ databases">
        <title>Chlorella ohadii genome sequencing and assembly.</title>
        <authorList>
            <person name="Murik O."/>
            <person name="Treves H."/>
            <person name="Kedem I."/>
            <person name="Shotland Y."/>
            <person name="Kaplan A."/>
        </authorList>
    </citation>
    <scope>NUCLEOTIDE SEQUENCE</scope>
    <source>
        <strain evidence="2">1</strain>
    </source>
</reference>
<protein>
    <submittedName>
        <fullName evidence="2">Uncharacterized protein</fullName>
    </submittedName>
</protein>
<organism evidence="2 3">
    <name type="scientific">Chlorella ohadii</name>
    <dbReference type="NCBI Taxonomy" id="2649997"/>
    <lineage>
        <taxon>Eukaryota</taxon>
        <taxon>Viridiplantae</taxon>
        <taxon>Chlorophyta</taxon>
        <taxon>core chlorophytes</taxon>
        <taxon>Trebouxiophyceae</taxon>
        <taxon>Chlorellales</taxon>
        <taxon>Chlorellaceae</taxon>
        <taxon>Chlorella clade</taxon>
        <taxon>Chlorella</taxon>
    </lineage>
</organism>
<name>A0AAD5GY54_9CHLO</name>
<gene>
    <name evidence="2" type="ORF">COHA_009098</name>
</gene>
<evidence type="ECO:0000313" key="3">
    <source>
        <dbReference type="Proteomes" id="UP001205105"/>
    </source>
</evidence>
<dbReference type="Proteomes" id="UP001205105">
    <property type="component" value="Unassembled WGS sequence"/>
</dbReference>
<keyword evidence="3" id="KW-1185">Reference proteome</keyword>